<dbReference type="PANTHER" id="PTHR33653">
    <property type="entry name" value="RIBONUCLEASE VAPC2"/>
    <property type="match status" value="1"/>
</dbReference>
<protein>
    <recommendedName>
        <fullName evidence="7">PIN domain-containing protein</fullName>
    </recommendedName>
</protein>
<reference evidence="8" key="1">
    <citation type="submission" date="2018-06" db="EMBL/GenBank/DDBJ databases">
        <authorList>
            <person name="Zhirakovskaya E."/>
        </authorList>
    </citation>
    <scope>NUCLEOTIDE SEQUENCE</scope>
</reference>
<dbReference type="InterPro" id="IPR050556">
    <property type="entry name" value="Type_II_TA_system_RNase"/>
</dbReference>
<name>A0A3B1CVS0_9ZZZZ</name>
<gene>
    <name evidence="8" type="ORF">MNBD_NITROSPIRAE01-255</name>
</gene>
<dbReference type="GO" id="GO:0046872">
    <property type="term" value="F:metal ion binding"/>
    <property type="evidence" value="ECO:0007669"/>
    <property type="project" value="UniProtKB-KW"/>
</dbReference>
<organism evidence="8">
    <name type="scientific">hydrothermal vent metagenome</name>
    <dbReference type="NCBI Taxonomy" id="652676"/>
    <lineage>
        <taxon>unclassified sequences</taxon>
        <taxon>metagenomes</taxon>
        <taxon>ecological metagenomes</taxon>
    </lineage>
</organism>
<keyword evidence="2" id="KW-0540">Nuclease</keyword>
<evidence type="ECO:0000313" key="8">
    <source>
        <dbReference type="EMBL" id="VAX26750.1"/>
    </source>
</evidence>
<evidence type="ECO:0000256" key="2">
    <source>
        <dbReference type="ARBA" id="ARBA00022722"/>
    </source>
</evidence>
<keyword evidence="5" id="KW-0460">Magnesium</keyword>
<evidence type="ECO:0000256" key="1">
    <source>
        <dbReference type="ARBA" id="ARBA00001946"/>
    </source>
</evidence>
<feature type="domain" description="PIN" evidence="7">
    <location>
        <begin position="2"/>
        <end position="121"/>
    </location>
</feature>
<evidence type="ECO:0000256" key="6">
    <source>
        <dbReference type="ARBA" id="ARBA00038093"/>
    </source>
</evidence>
<evidence type="ECO:0000256" key="5">
    <source>
        <dbReference type="ARBA" id="ARBA00022842"/>
    </source>
</evidence>
<keyword evidence="3" id="KW-0479">Metal-binding</keyword>
<dbReference type="EMBL" id="UOGF01000017">
    <property type="protein sequence ID" value="VAX26750.1"/>
    <property type="molecule type" value="Genomic_DNA"/>
</dbReference>
<evidence type="ECO:0000256" key="4">
    <source>
        <dbReference type="ARBA" id="ARBA00022801"/>
    </source>
</evidence>
<dbReference type="Gene3D" id="3.40.50.1010">
    <property type="entry name" value="5'-nuclease"/>
    <property type="match status" value="1"/>
</dbReference>
<keyword evidence="4" id="KW-0378">Hydrolase</keyword>
<dbReference type="InterPro" id="IPR029060">
    <property type="entry name" value="PIN-like_dom_sf"/>
</dbReference>
<evidence type="ECO:0000259" key="7">
    <source>
        <dbReference type="Pfam" id="PF01850"/>
    </source>
</evidence>
<dbReference type="Pfam" id="PF01850">
    <property type="entry name" value="PIN"/>
    <property type="match status" value="1"/>
</dbReference>
<sequence length="133" mass="15699">MILVDTSVWIEVLKDKTGDVTQKFRERTASKVVVFSRFIQLELLQGAKDEYEWRRLDEYLSTQYYLETTENTWQQAARIYFDLRKAGITINSPIDCCIANIAIESQTLLLHRDNDFKRIAKIRPLENEFLNYG</sequence>
<dbReference type="SUPFAM" id="SSF88723">
    <property type="entry name" value="PIN domain-like"/>
    <property type="match status" value="1"/>
</dbReference>
<evidence type="ECO:0000256" key="3">
    <source>
        <dbReference type="ARBA" id="ARBA00022723"/>
    </source>
</evidence>
<dbReference type="GO" id="GO:0016787">
    <property type="term" value="F:hydrolase activity"/>
    <property type="evidence" value="ECO:0007669"/>
    <property type="project" value="UniProtKB-KW"/>
</dbReference>
<proteinExistence type="inferred from homology"/>
<dbReference type="PANTHER" id="PTHR33653:SF1">
    <property type="entry name" value="RIBONUCLEASE VAPC2"/>
    <property type="match status" value="1"/>
</dbReference>
<comment type="similarity">
    <text evidence="6">Belongs to the PINc/VapC protein family.</text>
</comment>
<comment type="cofactor">
    <cofactor evidence="1">
        <name>Mg(2+)</name>
        <dbReference type="ChEBI" id="CHEBI:18420"/>
    </cofactor>
</comment>
<dbReference type="AlphaFoldDB" id="A0A3B1CVS0"/>
<accession>A0A3B1CVS0</accession>
<dbReference type="GO" id="GO:0004518">
    <property type="term" value="F:nuclease activity"/>
    <property type="evidence" value="ECO:0007669"/>
    <property type="project" value="UniProtKB-KW"/>
</dbReference>
<dbReference type="InterPro" id="IPR002716">
    <property type="entry name" value="PIN_dom"/>
</dbReference>